<gene>
    <name evidence="2" type="ORF">HG543_26590</name>
</gene>
<feature type="domain" description="Polymerase nucleotidyl transferase" evidence="1">
    <location>
        <begin position="38"/>
        <end position="95"/>
    </location>
</feature>
<sequence length="341" mass="39099">MADEELSLVGMTDDMQVNAVLYGFVGLCQMVFPSRLRAIYLLGSHATSDAVTDSDIDLVLVFKERFQEGERERAERLRHFIGPLARFPLDLSAVEETRLLEHGEVNLKLSSVLLAGEDLRERIPLMPMDRWLRFCMHRPYMFIERARARAEGEPLRYPLGYPDPRGELYGYDHRETMDAQGQLHRGFKELVTLACRLATVEVARKAGRHTASKQDAIEAHRQHVNDAWTPLFVDIYECRKRWGYRVPEAPADREHLRGLCARMLDAENHFLASYKDYLLAEVQRGELPDRVLAVQRLGDILFPGDEVPAALKSLQDAPEEALREAARESLRKLEQYGNNAR</sequence>
<dbReference type="InterPro" id="IPR043519">
    <property type="entry name" value="NT_sf"/>
</dbReference>
<keyword evidence="3" id="KW-1185">Reference proteome</keyword>
<name>A0A848LL49_9BACT</name>
<dbReference type="EMBL" id="JABBJJ010000135">
    <property type="protein sequence ID" value="NMO18402.1"/>
    <property type="molecule type" value="Genomic_DNA"/>
</dbReference>
<evidence type="ECO:0000313" key="3">
    <source>
        <dbReference type="Proteomes" id="UP000518300"/>
    </source>
</evidence>
<dbReference type="InterPro" id="IPR002934">
    <property type="entry name" value="Polymerase_NTP_transf_dom"/>
</dbReference>
<evidence type="ECO:0000259" key="1">
    <source>
        <dbReference type="Pfam" id="PF01909"/>
    </source>
</evidence>
<keyword evidence="2" id="KW-0808">Transferase</keyword>
<dbReference type="Gene3D" id="3.30.460.10">
    <property type="entry name" value="Beta Polymerase, domain 2"/>
    <property type="match status" value="1"/>
</dbReference>
<dbReference type="Proteomes" id="UP000518300">
    <property type="component" value="Unassembled WGS sequence"/>
</dbReference>
<dbReference type="AlphaFoldDB" id="A0A848LL49"/>
<reference evidence="2 3" key="1">
    <citation type="submission" date="2020-04" db="EMBL/GenBank/DDBJ databases">
        <title>Draft genome of Pyxidicoccus fallax type strain.</title>
        <authorList>
            <person name="Whitworth D.E."/>
        </authorList>
    </citation>
    <scope>NUCLEOTIDE SEQUENCE [LARGE SCALE GENOMIC DNA]</scope>
    <source>
        <strain evidence="2 3">DSM 14698</strain>
    </source>
</reference>
<organism evidence="2 3">
    <name type="scientific">Pyxidicoccus fallax</name>
    <dbReference type="NCBI Taxonomy" id="394095"/>
    <lineage>
        <taxon>Bacteria</taxon>
        <taxon>Pseudomonadati</taxon>
        <taxon>Myxococcota</taxon>
        <taxon>Myxococcia</taxon>
        <taxon>Myxococcales</taxon>
        <taxon>Cystobacterineae</taxon>
        <taxon>Myxococcaceae</taxon>
        <taxon>Pyxidicoccus</taxon>
    </lineage>
</organism>
<dbReference type="RefSeq" id="WP_169347672.1">
    <property type="nucleotide sequence ID" value="NZ_JABBJJ010000135.1"/>
</dbReference>
<accession>A0A848LL49</accession>
<dbReference type="Pfam" id="PF01909">
    <property type="entry name" value="NTP_transf_2"/>
    <property type="match status" value="1"/>
</dbReference>
<proteinExistence type="predicted"/>
<evidence type="ECO:0000313" key="2">
    <source>
        <dbReference type="EMBL" id="NMO18402.1"/>
    </source>
</evidence>
<dbReference type="GO" id="GO:0016779">
    <property type="term" value="F:nucleotidyltransferase activity"/>
    <property type="evidence" value="ECO:0007669"/>
    <property type="project" value="InterPro"/>
</dbReference>
<dbReference type="SUPFAM" id="SSF81301">
    <property type="entry name" value="Nucleotidyltransferase"/>
    <property type="match status" value="1"/>
</dbReference>
<protein>
    <submittedName>
        <fullName evidence="2">Nucleotidyltransferase domain-containing protein</fullName>
    </submittedName>
</protein>
<comment type="caution">
    <text evidence="2">The sequence shown here is derived from an EMBL/GenBank/DDBJ whole genome shotgun (WGS) entry which is preliminary data.</text>
</comment>
<dbReference type="CDD" id="cd05403">
    <property type="entry name" value="NT_KNTase_like"/>
    <property type="match status" value="1"/>
</dbReference>